<dbReference type="PANTHER" id="PTHR16222">
    <property type="entry name" value="ADP-RIBOSYLGLYCOHYDROLASE"/>
    <property type="match status" value="1"/>
</dbReference>
<protein>
    <recommendedName>
        <fullName evidence="6">ADP-ribosylglycohydrolase</fullName>
    </recommendedName>
</protein>
<evidence type="ECO:0000256" key="3">
    <source>
        <dbReference type="PIRSR" id="PIRSR605502-1"/>
    </source>
</evidence>
<dbReference type="InterPro" id="IPR050792">
    <property type="entry name" value="ADP-ribosylglycohydrolase"/>
</dbReference>
<dbReference type="PANTHER" id="PTHR16222:SF24">
    <property type="entry name" value="ADP-RIBOSYLHYDROLASE ARH3"/>
    <property type="match status" value="1"/>
</dbReference>
<evidence type="ECO:0000313" key="4">
    <source>
        <dbReference type="EMBL" id="PIT98171.1"/>
    </source>
</evidence>
<sequence>MASTKKIAATYSPKLDLMAAHIKDFLQSNHNQQTTARAHKGIADFCYNNSDQFTASFLRQVGVDELSWDNLGAIPGEELLRSFYEQLAKLDGECVFLLKDTQHALEKYQAITDKGFGILVNRSFLQRDGGEDDYFTLVSLVYQSVKESRDVATLLDAYFAHFDRLTKNDRHFASKAKEVAEYVRAHTKSNAVVFVDLGFQFTFSLFCQAAIKKYSGNISADFYSLTAYPWLQKLFDGKYFSPRNEFALDAELQAIERYRKIISDRSVGALLGFAIGDALGFPAAGINATDIPKFLPNGITGFSDNSKHPYFSHLKAGQYTDNTSMLVLSAEHLVESGGFDVQKYADKLSRWYKQLQGNPLRERWLGPTATNALKKLVAIGDVGSSGSKTTQSCSAIYRVVPFSIYYRPFRRALREKLVLVTESSTAITHNSVISKTGAIISALIIGDLVNGVLPLTAVEAACKVVGRTNENGLLLDKIDDAMDNYKSNSIEWARKHFGTGSPVYQMLPLAIFIFLQYPEDFEKAVLEAANSYRDDTPEEQARMEKLTWEQQLLEAKGGNTDGIAGLVGAFVGAHIGIGSIPQELREVENADEIIKLGEKLI</sequence>
<feature type="binding site" evidence="3">
    <location>
        <position position="321"/>
    </location>
    <ligand>
        <name>Mg(2+)</name>
        <dbReference type="ChEBI" id="CHEBI:18420"/>
        <label>1</label>
    </ligand>
</feature>
<keyword evidence="2" id="KW-0378">Hydrolase</keyword>
<feature type="binding site" evidence="3">
    <location>
        <position position="320"/>
    </location>
    <ligand>
        <name>Mg(2+)</name>
        <dbReference type="ChEBI" id="CHEBI:18420"/>
        <label>1</label>
    </ligand>
</feature>
<keyword evidence="3" id="KW-0479">Metal-binding</keyword>
<gene>
    <name evidence="4" type="ORF">COT71_02180</name>
</gene>
<dbReference type="Pfam" id="PF03747">
    <property type="entry name" value="ADP_ribosyl_GH"/>
    <property type="match status" value="1"/>
</dbReference>
<evidence type="ECO:0000256" key="1">
    <source>
        <dbReference type="ARBA" id="ARBA00010702"/>
    </source>
</evidence>
<proteinExistence type="inferred from homology"/>
<feature type="binding site" evidence="3">
    <location>
        <position position="561"/>
    </location>
    <ligand>
        <name>Mg(2+)</name>
        <dbReference type="ChEBI" id="CHEBI:18420"/>
        <label>1</label>
    </ligand>
</feature>
<name>A0A2M6WZD8_9BACT</name>
<reference evidence="5" key="1">
    <citation type="submission" date="2017-09" db="EMBL/GenBank/DDBJ databases">
        <title>Depth-based differentiation of microbial function through sediment-hosted aquifers and enrichment of novel symbionts in the deep terrestrial subsurface.</title>
        <authorList>
            <person name="Probst A.J."/>
            <person name="Ladd B."/>
            <person name="Jarett J.K."/>
            <person name="Geller-Mcgrath D.E."/>
            <person name="Sieber C.M.K."/>
            <person name="Emerson J.B."/>
            <person name="Anantharaman K."/>
            <person name="Thomas B.C."/>
            <person name="Malmstrom R."/>
            <person name="Stieglmeier M."/>
            <person name="Klingl A."/>
            <person name="Woyke T."/>
            <person name="Ryan C.M."/>
            <person name="Banfield J.F."/>
        </authorList>
    </citation>
    <scope>NUCLEOTIDE SEQUENCE [LARGE SCALE GENOMIC DNA]</scope>
</reference>
<dbReference type="GO" id="GO:0016787">
    <property type="term" value="F:hydrolase activity"/>
    <property type="evidence" value="ECO:0007669"/>
    <property type="project" value="UniProtKB-KW"/>
</dbReference>
<dbReference type="AlphaFoldDB" id="A0A2M6WZD8"/>
<accession>A0A2M6WZD8</accession>
<dbReference type="EMBL" id="PEZP01000026">
    <property type="protein sequence ID" value="PIT98171.1"/>
    <property type="molecule type" value="Genomic_DNA"/>
</dbReference>
<comment type="caution">
    <text evidence="4">The sequence shown here is derived from an EMBL/GenBank/DDBJ whole genome shotgun (WGS) entry which is preliminary data.</text>
</comment>
<dbReference type="GO" id="GO:0046872">
    <property type="term" value="F:metal ion binding"/>
    <property type="evidence" value="ECO:0007669"/>
    <property type="project" value="UniProtKB-KW"/>
</dbReference>
<evidence type="ECO:0008006" key="6">
    <source>
        <dbReference type="Google" id="ProtNLM"/>
    </source>
</evidence>
<dbReference type="SUPFAM" id="SSF101478">
    <property type="entry name" value="ADP-ribosylglycohydrolase"/>
    <property type="match status" value="2"/>
</dbReference>
<organism evidence="4 5">
    <name type="scientific">Candidatus Andersenbacteria bacterium CG10_big_fil_rev_8_21_14_0_10_54_11</name>
    <dbReference type="NCBI Taxonomy" id="1974485"/>
    <lineage>
        <taxon>Bacteria</taxon>
        <taxon>Candidatus Anderseniibacteriota</taxon>
    </lineage>
</organism>
<evidence type="ECO:0000313" key="5">
    <source>
        <dbReference type="Proteomes" id="UP000230731"/>
    </source>
</evidence>
<dbReference type="InterPro" id="IPR005502">
    <property type="entry name" value="Ribosyl_crysJ1"/>
</dbReference>
<keyword evidence="3" id="KW-0460">Magnesium</keyword>
<dbReference type="Proteomes" id="UP000230731">
    <property type="component" value="Unassembled WGS sequence"/>
</dbReference>
<dbReference type="InterPro" id="IPR036705">
    <property type="entry name" value="Ribosyl_crysJ1_sf"/>
</dbReference>
<evidence type="ECO:0000256" key="2">
    <source>
        <dbReference type="ARBA" id="ARBA00022801"/>
    </source>
</evidence>
<dbReference type="Gene3D" id="1.10.4080.10">
    <property type="entry name" value="ADP-ribosylation/Crystallin J1"/>
    <property type="match status" value="1"/>
</dbReference>
<comment type="cofactor">
    <cofactor evidence="3">
        <name>Mg(2+)</name>
        <dbReference type="ChEBI" id="CHEBI:18420"/>
    </cofactor>
    <text evidence="3">Binds 2 magnesium ions per subunit.</text>
</comment>
<comment type="similarity">
    <text evidence="1">Belongs to the ADP-ribosylglycohydrolase family.</text>
</comment>